<comment type="subcellular location">
    <subcellularLocation>
        <location evidence="1">Nucleus</location>
    </subcellularLocation>
</comment>
<dbReference type="PANTHER" id="PTHR13471">
    <property type="entry name" value="TETRATRICOPEPTIDE-LIKE HELICAL"/>
    <property type="match status" value="1"/>
</dbReference>
<keyword evidence="5" id="KW-1185">Reference proteome</keyword>
<evidence type="ECO:0000256" key="2">
    <source>
        <dbReference type="ARBA" id="ARBA00009265"/>
    </source>
</evidence>
<proteinExistence type="inferred from homology"/>
<feature type="non-terminal residue" evidence="4">
    <location>
        <position position="519"/>
    </location>
</feature>
<dbReference type="InterPro" id="IPR011990">
    <property type="entry name" value="TPR-like_helical_dom_sf"/>
</dbReference>
<comment type="caution">
    <text evidence="4">The sequence shown here is derived from an EMBL/GenBank/DDBJ whole genome shotgun (WGS) entry which is preliminary data.</text>
</comment>
<organism evidence="4 5">
    <name type="scientific">Rhizopus stolonifer</name>
    <name type="common">Rhizopus nigricans</name>
    <dbReference type="NCBI Taxonomy" id="4846"/>
    <lineage>
        <taxon>Eukaryota</taxon>
        <taxon>Fungi</taxon>
        <taxon>Fungi incertae sedis</taxon>
        <taxon>Mucoromycota</taxon>
        <taxon>Mucoromycotina</taxon>
        <taxon>Mucoromycetes</taxon>
        <taxon>Mucorales</taxon>
        <taxon>Mucorineae</taxon>
        <taxon>Rhizopodaceae</taxon>
        <taxon>Rhizopus</taxon>
    </lineage>
</organism>
<protein>
    <submittedName>
        <fullName evidence="4">Uncharacterized protein</fullName>
    </submittedName>
</protein>
<dbReference type="Proteomes" id="UP000253551">
    <property type="component" value="Unassembled WGS sequence"/>
</dbReference>
<dbReference type="PANTHER" id="PTHR13471:SF0">
    <property type="entry name" value="NUCLEAR EXOSOME REGULATOR NRDE2"/>
    <property type="match status" value="1"/>
</dbReference>
<dbReference type="STRING" id="4846.A0A367ITU2"/>
<reference evidence="4 5" key="1">
    <citation type="journal article" date="2018" name="G3 (Bethesda)">
        <title>Phylogenetic and Phylogenomic Definition of Rhizopus Species.</title>
        <authorList>
            <person name="Gryganskyi A.P."/>
            <person name="Golan J."/>
            <person name="Dolatabadi S."/>
            <person name="Mondo S."/>
            <person name="Robb S."/>
            <person name="Idnurm A."/>
            <person name="Muszewska A."/>
            <person name="Steczkiewicz K."/>
            <person name="Masonjones S."/>
            <person name="Liao H.L."/>
            <person name="Gajdeczka M.T."/>
            <person name="Anike F."/>
            <person name="Vuek A."/>
            <person name="Anishchenko I.M."/>
            <person name="Voigt K."/>
            <person name="de Hoog G.S."/>
            <person name="Smith M.E."/>
            <person name="Heitman J."/>
            <person name="Vilgalys R."/>
            <person name="Stajich J.E."/>
        </authorList>
    </citation>
    <scope>NUCLEOTIDE SEQUENCE [LARGE SCALE GENOMIC DNA]</scope>
    <source>
        <strain evidence="4 5">LSU 92-RS-03</strain>
    </source>
</reference>
<dbReference type="GO" id="GO:1902369">
    <property type="term" value="P:negative regulation of RNA catabolic process"/>
    <property type="evidence" value="ECO:0007669"/>
    <property type="project" value="TreeGrafter"/>
</dbReference>
<dbReference type="EMBL" id="PJQM01005689">
    <property type="protein sequence ID" value="RCH81049.1"/>
    <property type="molecule type" value="Genomic_DNA"/>
</dbReference>
<gene>
    <name evidence="4" type="ORF">CU098_002769</name>
</gene>
<dbReference type="InterPro" id="IPR013633">
    <property type="entry name" value="NRDE-2"/>
</dbReference>
<dbReference type="OrthoDB" id="297219at2759"/>
<name>A0A367ITU2_RHIST</name>
<dbReference type="AlphaFoldDB" id="A0A367ITU2"/>
<comment type="similarity">
    <text evidence="2">Belongs to the NRDE2 family.</text>
</comment>
<sequence>MDKRGDQDNLTYGSNHVYSVPTFKRMGGGSVIGLPPFKRIDGSQSKSGQVTLLDKSDSKVSKRYTDSDYAWKELDKSLKKIHIKPNLDLPDPFASNRHTIEFDDVRIKPDKDSLWDSSDVDYRSIEALDQNPKDVSLWLEFIQFQDEAARGLDPTASTSQKNRTSLNEVKLSIFEKALDHNPTSEELIHAYLACGAEVWETIRLLREWDTVLKDHPDSIRLWSDYINLRQTNFASFSFTQCVHVFEDALAVLGKYAQQAHGERKEDIESIMVYILLRACLFVKQSGYQEKAFAILQAAVEFNLFQPRIFEMTGLEQKKRWFTEFWENWLHAEQAQENTHRLPLRMSQAEDEDTDPFRIPLIEDVKPFLFNITTFDARYSLIYSIFVFLGLPYTPPEIGTNTHFFTDTFTHNDLALHDFWPQDKGNARHLLWYVAGVPMNPEHTTAAAHPYSIPNSYPVGISELFAKSGSWFKASGKEFIHCNVDEQFTRNAFEQILAIEKNEHLMICYLAFESSCGQKL</sequence>
<evidence type="ECO:0000313" key="5">
    <source>
        <dbReference type="Proteomes" id="UP000253551"/>
    </source>
</evidence>
<evidence type="ECO:0000313" key="4">
    <source>
        <dbReference type="EMBL" id="RCH81049.1"/>
    </source>
</evidence>
<keyword evidence="3" id="KW-0539">Nucleus</keyword>
<dbReference type="Pfam" id="PF08424">
    <property type="entry name" value="NRDE-2"/>
    <property type="match status" value="1"/>
</dbReference>
<dbReference type="GO" id="GO:0071013">
    <property type="term" value="C:catalytic step 2 spliceosome"/>
    <property type="evidence" value="ECO:0007669"/>
    <property type="project" value="TreeGrafter"/>
</dbReference>
<evidence type="ECO:0000256" key="3">
    <source>
        <dbReference type="ARBA" id="ARBA00023242"/>
    </source>
</evidence>
<evidence type="ECO:0000256" key="1">
    <source>
        <dbReference type="ARBA" id="ARBA00004123"/>
    </source>
</evidence>
<dbReference type="SUPFAM" id="SSF48452">
    <property type="entry name" value="TPR-like"/>
    <property type="match status" value="1"/>
</dbReference>
<dbReference type="GO" id="GO:0031048">
    <property type="term" value="P:regulatory ncRNA-mediated heterochromatin formation"/>
    <property type="evidence" value="ECO:0007669"/>
    <property type="project" value="TreeGrafter"/>
</dbReference>
<dbReference type="Gene3D" id="1.25.40.10">
    <property type="entry name" value="Tetratricopeptide repeat domain"/>
    <property type="match status" value="1"/>
</dbReference>
<accession>A0A367ITU2</accession>